<evidence type="ECO:0000256" key="1">
    <source>
        <dbReference type="ARBA" id="ARBA00001962"/>
    </source>
</evidence>
<evidence type="ECO:0000256" key="12">
    <source>
        <dbReference type="ARBA" id="ARBA00029668"/>
    </source>
</evidence>
<keyword evidence="8" id="KW-0060">Ascorbate biosynthesis</keyword>
<keyword evidence="7" id="KW-0963">Cytoplasm</keyword>
<feature type="compositionally biased region" description="Low complexity" evidence="14">
    <location>
        <begin position="617"/>
        <end position="634"/>
    </location>
</feature>
<comment type="similarity">
    <text evidence="4">Belongs to the myo-inositol oxygenase family.</text>
</comment>
<evidence type="ECO:0000313" key="15">
    <source>
        <dbReference type="EMBL" id="GLI70033.1"/>
    </source>
</evidence>
<feature type="compositionally biased region" description="Basic residues" evidence="14">
    <location>
        <begin position="464"/>
        <end position="473"/>
    </location>
</feature>
<dbReference type="Proteomes" id="UP001165090">
    <property type="component" value="Unassembled WGS sequence"/>
</dbReference>
<dbReference type="EC" id="1.13.99.1" evidence="5"/>
<name>A0ABQ5SKM1_9CHLO</name>
<evidence type="ECO:0000256" key="6">
    <source>
        <dbReference type="ARBA" id="ARBA00019269"/>
    </source>
</evidence>
<dbReference type="SUPFAM" id="SSF109604">
    <property type="entry name" value="HD-domain/PDEase-like"/>
    <property type="match status" value="1"/>
</dbReference>
<evidence type="ECO:0000256" key="10">
    <source>
        <dbReference type="ARBA" id="ARBA00023002"/>
    </source>
</evidence>
<proteinExistence type="inferred from homology"/>
<keyword evidence="11" id="KW-0408">Iron</keyword>
<dbReference type="InterPro" id="IPR007828">
    <property type="entry name" value="Inositol_oxygenase"/>
</dbReference>
<keyword evidence="16" id="KW-1185">Reference proteome</keyword>
<evidence type="ECO:0000256" key="8">
    <source>
        <dbReference type="ARBA" id="ARBA00022644"/>
    </source>
</evidence>
<reference evidence="15 16" key="1">
    <citation type="journal article" date="2023" name="IScience">
        <title>Expanded male sex-determining region conserved during the evolution of homothallism in the green alga Volvox.</title>
        <authorList>
            <person name="Yamamoto K."/>
            <person name="Matsuzaki R."/>
            <person name="Mahakham W."/>
            <person name="Heman W."/>
            <person name="Sekimoto H."/>
            <person name="Kawachi M."/>
            <person name="Minakuchi Y."/>
            <person name="Toyoda A."/>
            <person name="Nozaki H."/>
        </authorList>
    </citation>
    <scope>NUCLEOTIDE SEQUENCE [LARGE SCALE GENOMIC DNA]</scope>
    <source>
        <strain evidence="15 16">NIES-4468</strain>
    </source>
</reference>
<feature type="region of interest" description="Disordered" evidence="14">
    <location>
        <begin position="501"/>
        <end position="521"/>
    </location>
</feature>
<comment type="caution">
    <text evidence="15">The sequence shown here is derived from an EMBL/GenBank/DDBJ whole genome shotgun (WGS) entry which is preliminary data.</text>
</comment>
<feature type="region of interest" description="Disordered" evidence="14">
    <location>
        <begin position="784"/>
        <end position="815"/>
    </location>
</feature>
<keyword evidence="10" id="KW-0560">Oxidoreductase</keyword>
<evidence type="ECO:0000256" key="4">
    <source>
        <dbReference type="ARBA" id="ARBA00005286"/>
    </source>
</evidence>
<feature type="region of interest" description="Disordered" evidence="14">
    <location>
        <begin position="616"/>
        <end position="663"/>
    </location>
</feature>
<protein>
    <recommendedName>
        <fullName evidence="6">Inositol oxygenase</fullName>
        <ecNumber evidence="5">1.13.99.1</ecNumber>
    </recommendedName>
    <alternativeName>
        <fullName evidence="12">Myo-inositol oxygenase</fullName>
    </alternativeName>
</protein>
<dbReference type="Pfam" id="PF05153">
    <property type="entry name" value="MIOX"/>
    <property type="match status" value="1"/>
</dbReference>
<dbReference type="PANTHER" id="PTHR12588:SF0">
    <property type="entry name" value="INOSITOL OXYGENASE"/>
    <property type="match status" value="1"/>
</dbReference>
<evidence type="ECO:0000256" key="2">
    <source>
        <dbReference type="ARBA" id="ARBA00004496"/>
    </source>
</evidence>
<feature type="region of interest" description="Disordered" evidence="14">
    <location>
        <begin position="447"/>
        <end position="476"/>
    </location>
</feature>
<gene>
    <name evidence="15" type="ORF">VaNZ11_014770</name>
</gene>
<evidence type="ECO:0000256" key="7">
    <source>
        <dbReference type="ARBA" id="ARBA00022490"/>
    </source>
</evidence>
<evidence type="ECO:0000256" key="9">
    <source>
        <dbReference type="ARBA" id="ARBA00022723"/>
    </source>
</evidence>
<evidence type="ECO:0000256" key="3">
    <source>
        <dbReference type="ARBA" id="ARBA00005167"/>
    </source>
</evidence>
<comment type="cofactor">
    <cofactor evidence="1">
        <name>Fe cation</name>
        <dbReference type="ChEBI" id="CHEBI:24875"/>
    </cofactor>
</comment>
<feature type="region of interest" description="Disordered" evidence="14">
    <location>
        <begin position="730"/>
        <end position="750"/>
    </location>
</feature>
<accession>A0ABQ5SKM1</accession>
<evidence type="ECO:0000256" key="13">
    <source>
        <dbReference type="ARBA" id="ARBA00048271"/>
    </source>
</evidence>
<evidence type="ECO:0000313" key="16">
    <source>
        <dbReference type="Proteomes" id="UP001165090"/>
    </source>
</evidence>
<evidence type="ECO:0000256" key="11">
    <source>
        <dbReference type="ARBA" id="ARBA00023004"/>
    </source>
</evidence>
<comment type="subcellular location">
    <subcellularLocation>
        <location evidence="2">Cytoplasm</location>
    </subcellularLocation>
</comment>
<comment type="catalytic activity">
    <reaction evidence="13">
        <text>myo-inositol + O2 = D-glucuronate + H2O + H(+)</text>
        <dbReference type="Rhea" id="RHEA:23696"/>
        <dbReference type="ChEBI" id="CHEBI:15377"/>
        <dbReference type="ChEBI" id="CHEBI:15378"/>
        <dbReference type="ChEBI" id="CHEBI:15379"/>
        <dbReference type="ChEBI" id="CHEBI:17268"/>
        <dbReference type="ChEBI" id="CHEBI:58720"/>
        <dbReference type="EC" id="1.13.99.1"/>
    </reaction>
</comment>
<feature type="compositionally biased region" description="Gly residues" evidence="14">
    <location>
        <begin position="784"/>
        <end position="797"/>
    </location>
</feature>
<dbReference type="PANTHER" id="PTHR12588">
    <property type="entry name" value="MYOINOSITOL OXYGENASE"/>
    <property type="match status" value="1"/>
</dbReference>
<organism evidence="15 16">
    <name type="scientific">Volvox africanus</name>
    <dbReference type="NCBI Taxonomy" id="51714"/>
    <lineage>
        <taxon>Eukaryota</taxon>
        <taxon>Viridiplantae</taxon>
        <taxon>Chlorophyta</taxon>
        <taxon>core chlorophytes</taxon>
        <taxon>Chlorophyceae</taxon>
        <taxon>CS clade</taxon>
        <taxon>Chlamydomonadales</taxon>
        <taxon>Volvocaceae</taxon>
        <taxon>Volvox</taxon>
    </lineage>
</organism>
<comment type="pathway">
    <text evidence="3">Polyol metabolism; myo-inositol degradation into D-glucuronate; D-glucuronate from myo-inositol: step 1/1.</text>
</comment>
<evidence type="ECO:0000256" key="5">
    <source>
        <dbReference type="ARBA" id="ARBA00011919"/>
    </source>
</evidence>
<dbReference type="EMBL" id="BSDZ01000089">
    <property type="protein sequence ID" value="GLI70033.1"/>
    <property type="molecule type" value="Genomic_DNA"/>
</dbReference>
<evidence type="ECO:0000256" key="14">
    <source>
        <dbReference type="SAM" id="MobiDB-lite"/>
    </source>
</evidence>
<keyword evidence="9" id="KW-0479">Metal-binding</keyword>
<sequence length="1095" mass="115682">MLEFITIQAPAARRVFGRSLLRHTFGHLPGDLPTSEEVCTGLGRTGDDYLICCPIKKSRSHSSMAQTTESVLEPEDGCYVVTSAPDNAYCLIDTDGEAEDDDAESACCAKGGSSVETGCCLDKAAAPLQLHHSASSSTALSSAPSGISSPSPPALLASRLPCDCDTGRCQRTSAQETAGLGSAATIQAANGQREKQQQQQHGRTAPVAMAAAVSASGPKAAREVVMDALGEDGIGSDLIGAFCALTSDQWAAFKAAVSISRDAAEPSTTVISSAELGAVVTTGTATTAAAAEVATSRPRVTHPPSGGEQQRQEQYSAMADARHDMASQPQPQPQPQPQQPQGRGLSATRAPAAPGSRGSAVWDGDGLVEAAEHASRGGFTSSVASFWAAVTNMAGGAVYDSTDDNAQAGEMLGHDRGWSRTSTNIAALSVPAAGQSAFMAVGSATEGPRAHEPARAQVGAPTRPHSHTRAHSQNHRDHRLEAHMAARYTHHAGVLVQHPALAPPQEDEDGGRDGALSLPGSPATRVMSCTAEVGSGSVIMSARNQLLREYNGQGSQPPRASAVGDISSANTTINGSYSYGDGGCGTGYSGSYSRAAAQARSNAHSRFSVDLHHCPRQPYSQSQQQSQQHYTQQHGSMATAVRSYNPGSPSRRRGAGSLGLQPQSTSYTTYGYRRACSSLAAVEQMAGAVVGSRVSGSSSDDEDDAELEGHRLITAFRSHTGMMARSSGWGLLGADSSPTTAPGGEGGRRDQWASVTAAAVNAATTNAVGGSGLGPIGNLHSGGCGRSGTTSGEGGSGETTAVDKDGGSGDNDDGLLTRKRSSYHLTNSHAAVELFLRLNHARQTMDFVKRQTQLFANLDKAKMTMWEALQTFNELREYEAVLLAEGGEALEIAELPLLEHAFQTAELCRLHHPDLDWLHLVGLMHGLGKLLAHRRFGAQPQWAICGETYPLGCRFSPHILGSQYFTANPDRRRRLYNTPTGLYDSGCGLLNVVMSWSSQEYLYLVLMLNRVPLPQDALWILRHAKFLSLTRPHSCYLPLCSGDDLRLLPLLRSFQSMVAYRRMELPEGFALTGEARTAYYTGLIARYIGDGPLQW</sequence>
<feature type="region of interest" description="Disordered" evidence="14">
    <location>
        <begin position="290"/>
        <end position="361"/>
    </location>
</feature>